<comment type="caution">
    <text evidence="10">The sequence shown here is derived from an EMBL/GenBank/DDBJ whole genome shotgun (WGS) entry which is preliminary data.</text>
</comment>
<dbReference type="InterPro" id="IPR003591">
    <property type="entry name" value="Leu-rich_rpt_typical-subtyp"/>
</dbReference>
<dbReference type="SUPFAM" id="SSF52058">
    <property type="entry name" value="L domain-like"/>
    <property type="match status" value="1"/>
</dbReference>
<evidence type="ECO:0000256" key="6">
    <source>
        <dbReference type="ARBA" id="ARBA00022989"/>
    </source>
</evidence>
<reference evidence="10 11" key="1">
    <citation type="journal article" date="2023" name="Plants (Basel)">
        <title>Bridging the Gap: Combining Genomics and Transcriptomics Approaches to Understand Stylosanthes scabra, an Orphan Legume from the Brazilian Caatinga.</title>
        <authorList>
            <person name="Ferreira-Neto J.R.C."/>
            <person name="da Silva M.D."/>
            <person name="Binneck E."/>
            <person name="de Melo N.F."/>
            <person name="da Silva R.H."/>
            <person name="de Melo A.L.T.M."/>
            <person name="Pandolfi V."/>
            <person name="Bustamante F.O."/>
            <person name="Brasileiro-Vidal A.C."/>
            <person name="Benko-Iseppon A.M."/>
        </authorList>
    </citation>
    <scope>NUCLEOTIDE SEQUENCE [LARGE SCALE GENOMIC DNA]</scope>
    <source>
        <tissue evidence="10">Leaves</tissue>
    </source>
</reference>
<evidence type="ECO:0000256" key="2">
    <source>
        <dbReference type="ARBA" id="ARBA00022614"/>
    </source>
</evidence>
<evidence type="ECO:0000256" key="9">
    <source>
        <dbReference type="ARBA" id="ARBA00023180"/>
    </source>
</evidence>
<keyword evidence="11" id="KW-1185">Reference proteome</keyword>
<evidence type="ECO:0000256" key="4">
    <source>
        <dbReference type="ARBA" id="ARBA00022729"/>
    </source>
</evidence>
<sequence length="320" mass="36033">MHLDRTSASRGVASLTCRPHVELVISYEHTRGKGYPERWSRLSKHPHVRLDRDEKLYLNNNDLSGHIPSLANLTFLQVVYLESNNFNSIPQGCFHALTNLNSLSLTNITKLPPWNFPNDWTAHSSQLLYLDLSFTNLMGSVPNISHFFPAMQILYLSNNNLSSIPEGCFHNLNDLFHLSLANNTNLPPWTFPLQLTHSSLQLTHLFLEATNLMGSLPNLSHFFPDLVTVSLSNNNLTSIPQGCFQGLPYLAWLHLGNNTNLAPWTFPNLIQSKKIKVLNLTATNVMGSLPPIFDSFTQLLTVVLCNNNLFGTNKNGNDMW</sequence>
<keyword evidence="7" id="KW-0472">Membrane</keyword>
<dbReference type="SMART" id="SM00369">
    <property type="entry name" value="LRR_TYP"/>
    <property type="match status" value="3"/>
</dbReference>
<keyword evidence="2" id="KW-0433">Leucine-rich repeat</keyword>
<evidence type="ECO:0000256" key="1">
    <source>
        <dbReference type="ARBA" id="ARBA00004167"/>
    </source>
</evidence>
<dbReference type="Proteomes" id="UP001341840">
    <property type="component" value="Unassembled WGS sequence"/>
</dbReference>
<evidence type="ECO:0000256" key="8">
    <source>
        <dbReference type="ARBA" id="ARBA00023170"/>
    </source>
</evidence>
<organism evidence="10 11">
    <name type="scientific">Stylosanthes scabra</name>
    <dbReference type="NCBI Taxonomy" id="79078"/>
    <lineage>
        <taxon>Eukaryota</taxon>
        <taxon>Viridiplantae</taxon>
        <taxon>Streptophyta</taxon>
        <taxon>Embryophyta</taxon>
        <taxon>Tracheophyta</taxon>
        <taxon>Spermatophyta</taxon>
        <taxon>Magnoliopsida</taxon>
        <taxon>eudicotyledons</taxon>
        <taxon>Gunneridae</taxon>
        <taxon>Pentapetalae</taxon>
        <taxon>rosids</taxon>
        <taxon>fabids</taxon>
        <taxon>Fabales</taxon>
        <taxon>Fabaceae</taxon>
        <taxon>Papilionoideae</taxon>
        <taxon>50 kb inversion clade</taxon>
        <taxon>dalbergioids sensu lato</taxon>
        <taxon>Dalbergieae</taxon>
        <taxon>Pterocarpus clade</taxon>
        <taxon>Stylosanthes</taxon>
    </lineage>
</organism>
<keyword evidence="6" id="KW-1133">Transmembrane helix</keyword>
<dbReference type="InterPro" id="IPR032675">
    <property type="entry name" value="LRR_dom_sf"/>
</dbReference>
<evidence type="ECO:0000256" key="3">
    <source>
        <dbReference type="ARBA" id="ARBA00022692"/>
    </source>
</evidence>
<keyword evidence="3" id="KW-0812">Transmembrane</keyword>
<dbReference type="EMBL" id="JASCZI010061382">
    <property type="protein sequence ID" value="MED6138580.1"/>
    <property type="molecule type" value="Genomic_DNA"/>
</dbReference>
<evidence type="ECO:0000313" key="10">
    <source>
        <dbReference type="EMBL" id="MED6138580.1"/>
    </source>
</evidence>
<name>A0ABU6SQQ2_9FABA</name>
<evidence type="ECO:0000256" key="7">
    <source>
        <dbReference type="ARBA" id="ARBA00023136"/>
    </source>
</evidence>
<keyword evidence="8" id="KW-0675">Receptor</keyword>
<dbReference type="Gene3D" id="3.80.10.10">
    <property type="entry name" value="Ribonuclease Inhibitor"/>
    <property type="match status" value="2"/>
</dbReference>
<evidence type="ECO:0000256" key="5">
    <source>
        <dbReference type="ARBA" id="ARBA00022737"/>
    </source>
</evidence>
<dbReference type="InterPro" id="IPR026906">
    <property type="entry name" value="LRR_5"/>
</dbReference>
<proteinExistence type="predicted"/>
<dbReference type="PROSITE" id="PS51450">
    <property type="entry name" value="LRR"/>
    <property type="match status" value="2"/>
</dbReference>
<dbReference type="Pfam" id="PF13855">
    <property type="entry name" value="LRR_8"/>
    <property type="match status" value="2"/>
</dbReference>
<keyword evidence="4" id="KW-0732">Signal</keyword>
<dbReference type="Pfam" id="PF13306">
    <property type="entry name" value="LRR_5"/>
    <property type="match status" value="1"/>
</dbReference>
<dbReference type="PANTHER" id="PTHR47986">
    <property type="entry name" value="OSJNBA0070M12.3 PROTEIN"/>
    <property type="match status" value="1"/>
</dbReference>
<protein>
    <submittedName>
        <fullName evidence="10">Uncharacterized protein</fullName>
    </submittedName>
</protein>
<dbReference type="InterPro" id="IPR001611">
    <property type="entry name" value="Leu-rich_rpt"/>
</dbReference>
<evidence type="ECO:0000313" key="11">
    <source>
        <dbReference type="Proteomes" id="UP001341840"/>
    </source>
</evidence>
<gene>
    <name evidence="10" type="ORF">PIB30_075572</name>
</gene>
<keyword evidence="5" id="KW-0677">Repeat</keyword>
<dbReference type="InterPro" id="IPR052422">
    <property type="entry name" value="Auxin_Ser/Thr_Kinase"/>
</dbReference>
<dbReference type="PANTHER" id="PTHR47986:SF10">
    <property type="entry name" value="RECEPTOR-LIKE KINASE TMK4"/>
    <property type="match status" value="1"/>
</dbReference>
<keyword evidence="9" id="KW-0325">Glycoprotein</keyword>
<accession>A0ABU6SQQ2</accession>
<comment type="subcellular location">
    <subcellularLocation>
        <location evidence="1">Membrane</location>
        <topology evidence="1">Single-pass membrane protein</topology>
    </subcellularLocation>
</comment>